<dbReference type="NCBIfam" id="NF038083">
    <property type="entry name" value="CU044_5270_fam"/>
    <property type="match status" value="1"/>
</dbReference>
<dbReference type="RefSeq" id="WP_196419027.1">
    <property type="nucleotide sequence ID" value="NZ_JADQTO010000026.1"/>
</dbReference>
<dbReference type="Proteomes" id="UP000598146">
    <property type="component" value="Unassembled WGS sequence"/>
</dbReference>
<keyword evidence="3" id="KW-1185">Reference proteome</keyword>
<dbReference type="InterPro" id="IPR047789">
    <property type="entry name" value="CU044_5270-like"/>
</dbReference>
<reference evidence="2" key="1">
    <citation type="submission" date="2020-11" db="EMBL/GenBank/DDBJ databases">
        <title>Isolation and identification of active actinomycetes.</title>
        <authorList>
            <person name="Sun X."/>
        </authorList>
    </citation>
    <scope>NUCLEOTIDE SEQUENCE</scope>
    <source>
        <strain evidence="2">NEAU-A11</strain>
    </source>
</reference>
<comment type="caution">
    <text evidence="2">The sequence shown here is derived from an EMBL/GenBank/DDBJ whole genome shotgun (WGS) entry which is preliminary data.</text>
</comment>
<proteinExistence type="predicted"/>
<keyword evidence="1" id="KW-1133">Transmembrane helix</keyword>
<evidence type="ECO:0000256" key="1">
    <source>
        <dbReference type="SAM" id="Phobius"/>
    </source>
</evidence>
<keyword evidence="1" id="KW-0472">Membrane</keyword>
<evidence type="ECO:0000313" key="3">
    <source>
        <dbReference type="Proteomes" id="UP000598146"/>
    </source>
</evidence>
<accession>A0A931CBX7</accession>
<dbReference type="AlphaFoldDB" id="A0A931CBX7"/>
<name>A0A931CBX7_9ACTN</name>
<dbReference type="EMBL" id="JADQTO010000026">
    <property type="protein sequence ID" value="MBG0567249.1"/>
    <property type="molecule type" value="Genomic_DNA"/>
</dbReference>
<protein>
    <submittedName>
        <fullName evidence="2">CU044_5270 family protein</fullName>
    </submittedName>
</protein>
<feature type="transmembrane region" description="Helical" evidence="1">
    <location>
        <begin position="46"/>
        <end position="68"/>
    </location>
</feature>
<sequence length="374" mass="39030">MKNHPDVMKALAEARPAQLDPPRTPPFPFPLPDRTVTGRRHRRFRAAALIPAGALAAAAVTAVAVVAIDPGGPAPTPHGPGASVEAAQPLAASQILLTAAERSTEDAPRSGRYLVVRRESGSVITVGSGTATYEMTAKSSQETWLSRSGEEPTWVTFQKLGLTPLTPADAAAWRAAGSPEQVMIGKPLPTGELGPGSAVSTSAGPRESSSWGADLYALGDTSVSVRDLENLPTDPPALRTALLEHFHGGGGDLPTDRDQWLLAVASSLITDIPVSGPVRAAAFRLIATMPGVRSLGVVTDQRGREGQGFAFTSVNAASGPIERRFVIDLATGRALGEESRVLRPSGTTAKLKPGSLLGYSVVLEQRTTDETPPK</sequence>
<keyword evidence="1" id="KW-0812">Transmembrane</keyword>
<gene>
    <name evidence="2" type="ORF">I4J89_37955</name>
</gene>
<organism evidence="2 3">
    <name type="scientific">Actinoplanes aureus</name>
    <dbReference type="NCBI Taxonomy" id="2792083"/>
    <lineage>
        <taxon>Bacteria</taxon>
        <taxon>Bacillati</taxon>
        <taxon>Actinomycetota</taxon>
        <taxon>Actinomycetes</taxon>
        <taxon>Micromonosporales</taxon>
        <taxon>Micromonosporaceae</taxon>
        <taxon>Actinoplanes</taxon>
    </lineage>
</organism>
<evidence type="ECO:0000313" key="2">
    <source>
        <dbReference type="EMBL" id="MBG0567249.1"/>
    </source>
</evidence>